<evidence type="ECO:0008006" key="3">
    <source>
        <dbReference type="Google" id="ProtNLM"/>
    </source>
</evidence>
<dbReference type="AlphaFoldDB" id="A0A7W7LDZ2"/>
<proteinExistence type="predicted"/>
<evidence type="ECO:0000313" key="2">
    <source>
        <dbReference type="Proteomes" id="UP000556436"/>
    </source>
</evidence>
<evidence type="ECO:0000313" key="1">
    <source>
        <dbReference type="EMBL" id="MBB4887891.1"/>
    </source>
</evidence>
<organism evidence="1 2">
    <name type="scientific">Streptomyces netropsis</name>
    <name type="common">Streptoverticillium netropsis</name>
    <dbReference type="NCBI Taxonomy" id="55404"/>
    <lineage>
        <taxon>Bacteria</taxon>
        <taxon>Bacillati</taxon>
        <taxon>Actinomycetota</taxon>
        <taxon>Actinomycetes</taxon>
        <taxon>Kitasatosporales</taxon>
        <taxon>Streptomycetaceae</taxon>
        <taxon>Streptomyces</taxon>
    </lineage>
</organism>
<dbReference type="EMBL" id="JACHJG010000008">
    <property type="protein sequence ID" value="MBB4887891.1"/>
    <property type="molecule type" value="Genomic_DNA"/>
</dbReference>
<protein>
    <recommendedName>
        <fullName evidence="3">Transposase</fullName>
    </recommendedName>
</protein>
<name>A0A7W7LDZ2_STRNE</name>
<comment type="caution">
    <text evidence="1">The sequence shown here is derived from an EMBL/GenBank/DDBJ whole genome shotgun (WGS) entry which is preliminary data.</text>
</comment>
<gene>
    <name evidence="1" type="ORF">FHS38_003959</name>
</gene>
<keyword evidence="2" id="KW-1185">Reference proteome</keyword>
<sequence length="34" mass="3802">MTSWKILRDCRLKGDGVHHAMLGITRLHNLTVAG</sequence>
<accession>A0A7W7LDZ2</accession>
<reference evidence="1 2" key="1">
    <citation type="submission" date="2020-08" db="EMBL/GenBank/DDBJ databases">
        <title>Genomic Encyclopedia of Type Strains, Phase III (KMG-III): the genomes of soil and plant-associated and newly described type strains.</title>
        <authorList>
            <person name="Whitman W."/>
        </authorList>
    </citation>
    <scope>NUCLEOTIDE SEQUENCE [LARGE SCALE GENOMIC DNA]</scope>
    <source>
        <strain evidence="1 2">CECT 3265</strain>
    </source>
</reference>
<dbReference type="Proteomes" id="UP000556436">
    <property type="component" value="Unassembled WGS sequence"/>
</dbReference>